<gene>
    <name evidence="1" type="ORF">CAEBREN_04272</name>
</gene>
<dbReference type="FunCoup" id="G0MCT1">
    <property type="interactions" value="170"/>
</dbReference>
<dbReference type="eggNOG" id="ENOG502TI5F">
    <property type="taxonomic scope" value="Eukaryota"/>
</dbReference>
<accession>G0MCT1</accession>
<sequence>MAARSDVDPWKALLHMSTSLTVGDPPEEATTTFSPENLEFLRNALLGEHNNEGGPNIIQQFFNVGLMEPSKLVDEPSFVDAAKDLADQLEDFFVMGNFAQQFSEECGFRAMTNLTSSTDTDIQLLYLRLIPLIAENRPEYQTVMAKSELFAHLLQLLPKQNVDAKTKQAIVSAISSCVRSCPTAWEKLFDLGGVEKIQKVLEEEESHVVVAKAAHFLLACHETLIDPVLPAINHRKELEASILHAYAALLRRVPEMKKVATEQEVQFAVATRNSLIHKLTKFPEKEMDIEAKRALHTAICDLNRGCVKTPVSTEEGGQEHQKLIRDIVAIHYKVPLLYTVEEYLEKMIEEGKVEVPKK</sequence>
<dbReference type="PANTHER" id="PTHR19316:SF18">
    <property type="entry name" value="HSP70-BINDING PROTEIN 1"/>
    <property type="match status" value="1"/>
</dbReference>
<keyword evidence="2" id="KW-1185">Reference proteome</keyword>
<reference evidence="2" key="1">
    <citation type="submission" date="2011-07" db="EMBL/GenBank/DDBJ databases">
        <authorList>
            <consortium name="Caenorhabditis brenneri Sequencing and Analysis Consortium"/>
            <person name="Wilson R.K."/>
        </authorList>
    </citation>
    <scope>NUCLEOTIDE SEQUENCE [LARGE SCALE GENOMIC DNA]</scope>
    <source>
        <strain evidence="2">PB2801</strain>
    </source>
</reference>
<dbReference type="OrthoDB" id="5820934at2759"/>
<name>G0MCT1_CAEBE</name>
<dbReference type="EMBL" id="GL379790">
    <property type="protein sequence ID" value="EGT49567.1"/>
    <property type="molecule type" value="Genomic_DNA"/>
</dbReference>
<organism evidence="2">
    <name type="scientific">Caenorhabditis brenneri</name>
    <name type="common">Nematode worm</name>
    <dbReference type="NCBI Taxonomy" id="135651"/>
    <lineage>
        <taxon>Eukaryota</taxon>
        <taxon>Metazoa</taxon>
        <taxon>Ecdysozoa</taxon>
        <taxon>Nematoda</taxon>
        <taxon>Chromadorea</taxon>
        <taxon>Rhabditida</taxon>
        <taxon>Rhabditina</taxon>
        <taxon>Rhabditomorpha</taxon>
        <taxon>Rhabditoidea</taxon>
        <taxon>Rhabditidae</taxon>
        <taxon>Peloderinae</taxon>
        <taxon>Caenorhabditis</taxon>
    </lineage>
</organism>
<dbReference type="STRING" id="135651.G0MCT1"/>
<protein>
    <submittedName>
        <fullName evidence="1">Uncharacterized protein</fullName>
    </submittedName>
</protein>
<dbReference type="GO" id="GO:0000774">
    <property type="term" value="F:adenyl-nucleotide exchange factor activity"/>
    <property type="evidence" value="ECO:0007669"/>
    <property type="project" value="TreeGrafter"/>
</dbReference>
<evidence type="ECO:0000313" key="2">
    <source>
        <dbReference type="Proteomes" id="UP000008068"/>
    </source>
</evidence>
<dbReference type="InParanoid" id="G0MCT1"/>
<dbReference type="AlphaFoldDB" id="G0MCT1"/>
<dbReference type="HOGENOM" id="CLU_774393_0_0_1"/>
<evidence type="ECO:0000313" key="1">
    <source>
        <dbReference type="EMBL" id="EGT49567.1"/>
    </source>
</evidence>
<dbReference type="Gene3D" id="1.25.10.10">
    <property type="entry name" value="Leucine-rich Repeat Variant"/>
    <property type="match status" value="1"/>
</dbReference>
<dbReference type="InterPro" id="IPR050693">
    <property type="entry name" value="Hsp70_NEF-Inhibitors"/>
</dbReference>
<dbReference type="PANTHER" id="PTHR19316">
    <property type="entry name" value="PROTEIN FOLDING REGULATOR"/>
    <property type="match status" value="1"/>
</dbReference>
<dbReference type="InterPro" id="IPR016024">
    <property type="entry name" value="ARM-type_fold"/>
</dbReference>
<dbReference type="InterPro" id="IPR011989">
    <property type="entry name" value="ARM-like"/>
</dbReference>
<dbReference type="Proteomes" id="UP000008068">
    <property type="component" value="Unassembled WGS sequence"/>
</dbReference>
<dbReference type="SUPFAM" id="SSF48371">
    <property type="entry name" value="ARM repeat"/>
    <property type="match status" value="1"/>
</dbReference>
<proteinExistence type="predicted"/>
<dbReference type="GO" id="GO:0005783">
    <property type="term" value="C:endoplasmic reticulum"/>
    <property type="evidence" value="ECO:0007669"/>
    <property type="project" value="TreeGrafter"/>
</dbReference>